<dbReference type="SUPFAM" id="SSF50129">
    <property type="entry name" value="GroES-like"/>
    <property type="match status" value="1"/>
</dbReference>
<keyword evidence="3" id="KW-0560">Oxidoreductase</keyword>
<dbReference type="InterPro" id="IPR050129">
    <property type="entry name" value="Zn_alcohol_dh"/>
</dbReference>
<dbReference type="PROSITE" id="PS00059">
    <property type="entry name" value="ADH_ZINC"/>
    <property type="match status" value="1"/>
</dbReference>
<feature type="domain" description="Alcohol dehydrogenase-like C-terminal" evidence="5">
    <location>
        <begin position="171"/>
        <end position="293"/>
    </location>
</feature>
<name>A0A1T4LYY2_9ENTE</name>
<dbReference type="PANTHER" id="PTHR43401">
    <property type="entry name" value="L-THREONINE 3-DEHYDROGENASE"/>
    <property type="match status" value="1"/>
</dbReference>
<comment type="similarity">
    <text evidence="4">Belongs to the zinc-containing alcohol dehydrogenase family.</text>
</comment>
<dbReference type="Gene3D" id="3.90.180.10">
    <property type="entry name" value="Medium-chain alcohol dehydrogenases, catalytic domain"/>
    <property type="match status" value="1"/>
</dbReference>
<dbReference type="AlphaFoldDB" id="A0A1T4LYY2"/>
<evidence type="ECO:0000259" key="5">
    <source>
        <dbReference type="Pfam" id="PF00107"/>
    </source>
</evidence>
<evidence type="ECO:0000313" key="7">
    <source>
        <dbReference type="EMBL" id="SJZ59872.1"/>
    </source>
</evidence>
<sequence>MKAGVLKAVNEFHYEDVELGALASGDVRIRVAAAGICGSDIHKMQGHWKYQLPMITGHEFAGVVEEIGSDVQKFKKGDRVAVAPLIPCYECYYCRSGQYQMCEEYTMTGTHRYGGFAEYCDAPQENIIPIGDDLSFESAAMIEPLAVASHGVIGIEPKVGDIVAIFGLGTIGLLTLEWLKLAGVKKIIGIDIDENKLIEAKKRGCTHMINPLKEDLVEKVNEYTDGMGVDISMECAGSKITEEQCLLITRKQGKIGYQGIAYSDVTLKQEAFENIFRRECTIKGFWNSYSSPFPGKEWFNSVDYLRNGMLKISDMISHRFELADLQRAFNIAVNREESYNKIMIYPNGIEFAQRN</sequence>
<accession>A0A1T4LYY2</accession>
<dbReference type="SUPFAM" id="SSF51735">
    <property type="entry name" value="NAD(P)-binding Rossmann-fold domains"/>
    <property type="match status" value="1"/>
</dbReference>
<feature type="domain" description="Alcohol dehydrogenase-like N-terminal" evidence="6">
    <location>
        <begin position="24"/>
        <end position="131"/>
    </location>
</feature>
<dbReference type="GO" id="GO:0016491">
    <property type="term" value="F:oxidoreductase activity"/>
    <property type="evidence" value="ECO:0007669"/>
    <property type="project" value="UniProtKB-KW"/>
</dbReference>
<evidence type="ECO:0000256" key="1">
    <source>
        <dbReference type="ARBA" id="ARBA00022723"/>
    </source>
</evidence>
<dbReference type="InterPro" id="IPR036291">
    <property type="entry name" value="NAD(P)-bd_dom_sf"/>
</dbReference>
<dbReference type="InterPro" id="IPR002328">
    <property type="entry name" value="ADH_Zn_CS"/>
</dbReference>
<proteinExistence type="inferred from homology"/>
<evidence type="ECO:0000256" key="4">
    <source>
        <dbReference type="RuleBase" id="RU361277"/>
    </source>
</evidence>
<reference evidence="7 8" key="1">
    <citation type="submission" date="2017-02" db="EMBL/GenBank/DDBJ databases">
        <authorList>
            <person name="Peterson S.W."/>
        </authorList>
    </citation>
    <scope>NUCLEOTIDE SEQUENCE [LARGE SCALE GENOMIC DNA]</scope>
    <source>
        <strain evidence="7 8">ATCC BAA-1030</strain>
    </source>
</reference>
<dbReference type="InterPro" id="IPR013154">
    <property type="entry name" value="ADH-like_N"/>
</dbReference>
<dbReference type="Pfam" id="PF08240">
    <property type="entry name" value="ADH_N"/>
    <property type="match status" value="1"/>
</dbReference>
<keyword evidence="2 4" id="KW-0862">Zinc</keyword>
<comment type="cofactor">
    <cofactor evidence="4">
        <name>Zn(2+)</name>
        <dbReference type="ChEBI" id="CHEBI:29105"/>
    </cofactor>
</comment>
<keyword evidence="1 4" id="KW-0479">Metal-binding</keyword>
<gene>
    <name evidence="7" type="ORF">SAMN02745116_00873</name>
</gene>
<keyword evidence="8" id="KW-1185">Reference proteome</keyword>
<dbReference type="STRING" id="263852.SAMN02745116_00873"/>
<evidence type="ECO:0000313" key="8">
    <source>
        <dbReference type="Proteomes" id="UP000190328"/>
    </source>
</evidence>
<organism evidence="7 8">
    <name type="scientific">Pilibacter termitis</name>
    <dbReference type="NCBI Taxonomy" id="263852"/>
    <lineage>
        <taxon>Bacteria</taxon>
        <taxon>Bacillati</taxon>
        <taxon>Bacillota</taxon>
        <taxon>Bacilli</taxon>
        <taxon>Lactobacillales</taxon>
        <taxon>Enterococcaceae</taxon>
        <taxon>Pilibacter</taxon>
    </lineage>
</organism>
<dbReference type="Proteomes" id="UP000190328">
    <property type="component" value="Unassembled WGS sequence"/>
</dbReference>
<evidence type="ECO:0000259" key="6">
    <source>
        <dbReference type="Pfam" id="PF08240"/>
    </source>
</evidence>
<dbReference type="CDD" id="cd08236">
    <property type="entry name" value="sugar_DH"/>
    <property type="match status" value="1"/>
</dbReference>
<dbReference type="PANTHER" id="PTHR43401:SF2">
    <property type="entry name" value="L-THREONINE 3-DEHYDROGENASE"/>
    <property type="match status" value="1"/>
</dbReference>
<dbReference type="InterPro" id="IPR013149">
    <property type="entry name" value="ADH-like_C"/>
</dbReference>
<dbReference type="OrthoDB" id="9770238at2"/>
<dbReference type="RefSeq" id="WP_078806801.1">
    <property type="nucleotide sequence ID" value="NZ_FUXI01000007.1"/>
</dbReference>
<dbReference type="GO" id="GO:0008270">
    <property type="term" value="F:zinc ion binding"/>
    <property type="evidence" value="ECO:0007669"/>
    <property type="project" value="InterPro"/>
</dbReference>
<dbReference type="InterPro" id="IPR011032">
    <property type="entry name" value="GroES-like_sf"/>
</dbReference>
<evidence type="ECO:0000256" key="2">
    <source>
        <dbReference type="ARBA" id="ARBA00022833"/>
    </source>
</evidence>
<dbReference type="Gene3D" id="3.40.50.720">
    <property type="entry name" value="NAD(P)-binding Rossmann-like Domain"/>
    <property type="match status" value="1"/>
</dbReference>
<evidence type="ECO:0000256" key="3">
    <source>
        <dbReference type="ARBA" id="ARBA00023002"/>
    </source>
</evidence>
<dbReference type="EMBL" id="FUXI01000007">
    <property type="protein sequence ID" value="SJZ59872.1"/>
    <property type="molecule type" value="Genomic_DNA"/>
</dbReference>
<dbReference type="Pfam" id="PF00107">
    <property type="entry name" value="ADH_zinc_N"/>
    <property type="match status" value="1"/>
</dbReference>
<protein>
    <submittedName>
        <fullName evidence="7">L-iditol 2-dehydrogenase</fullName>
    </submittedName>
</protein>